<accession>B6IX89</accession>
<keyword evidence="3" id="KW-0808">Transferase</keyword>
<dbReference type="SUPFAM" id="SSF53790">
    <property type="entry name" value="Tetrapyrrole methylase"/>
    <property type="match status" value="1"/>
</dbReference>
<feature type="region of interest" description="Disordered" evidence="1">
    <location>
        <begin position="361"/>
        <end position="404"/>
    </location>
</feature>
<evidence type="ECO:0000256" key="1">
    <source>
        <dbReference type="SAM" id="MobiDB-lite"/>
    </source>
</evidence>
<dbReference type="STRING" id="414684.RC1_3560"/>
<reference evidence="3 4" key="1">
    <citation type="journal article" date="2010" name="BMC Genomics">
        <title>Metabolic flexibility revealed in the genome of the cyst-forming alpha-1 proteobacterium Rhodospirillum centenum.</title>
        <authorList>
            <person name="Lu Y.K."/>
            <person name="Marden J."/>
            <person name="Han M."/>
            <person name="Swingley W.D."/>
            <person name="Mastrian S.D."/>
            <person name="Chowdhury S.R."/>
            <person name="Hao J."/>
            <person name="Helmy T."/>
            <person name="Kim S."/>
            <person name="Kurdoglu A.A."/>
            <person name="Matthies H.J."/>
            <person name="Rollo D."/>
            <person name="Stothard P."/>
            <person name="Blankenship R.E."/>
            <person name="Bauer C.E."/>
            <person name="Touchman J.W."/>
        </authorList>
    </citation>
    <scope>NUCLEOTIDE SEQUENCE [LARGE SCALE GENOMIC DNA]</scope>
    <source>
        <strain evidence="4">ATCC 51521 / SW</strain>
    </source>
</reference>
<dbReference type="Proteomes" id="UP000001591">
    <property type="component" value="Chromosome"/>
</dbReference>
<dbReference type="InterPro" id="IPR035996">
    <property type="entry name" value="4pyrrol_Methylase_sf"/>
</dbReference>
<feature type="domain" description="Tetrapyrrole methylase" evidence="2">
    <location>
        <begin position="23"/>
        <end position="229"/>
    </location>
</feature>
<dbReference type="EMBL" id="CP000613">
    <property type="protein sequence ID" value="ACJ00913.1"/>
    <property type="molecule type" value="Genomic_DNA"/>
</dbReference>
<dbReference type="RefSeq" id="WP_012568691.1">
    <property type="nucleotide sequence ID" value="NC_011420.2"/>
</dbReference>
<proteinExistence type="predicted"/>
<dbReference type="KEGG" id="rce:RC1_3560"/>
<dbReference type="GO" id="GO:0032259">
    <property type="term" value="P:methylation"/>
    <property type="evidence" value="ECO:0007669"/>
    <property type="project" value="UniProtKB-KW"/>
</dbReference>
<keyword evidence="4" id="KW-1185">Reference proteome</keyword>
<organism evidence="3 4">
    <name type="scientific">Rhodospirillum centenum (strain ATCC 51521 / SW)</name>
    <dbReference type="NCBI Taxonomy" id="414684"/>
    <lineage>
        <taxon>Bacteria</taxon>
        <taxon>Pseudomonadati</taxon>
        <taxon>Pseudomonadota</taxon>
        <taxon>Alphaproteobacteria</taxon>
        <taxon>Rhodospirillales</taxon>
        <taxon>Rhodospirillaceae</taxon>
        <taxon>Rhodospirillum</taxon>
    </lineage>
</organism>
<protein>
    <submittedName>
        <fullName evidence="3">Tetrapyrrole (Corrin/Porphyrin) Methylases domain protein</fullName>
    </submittedName>
</protein>
<evidence type="ECO:0000313" key="4">
    <source>
        <dbReference type="Proteomes" id="UP000001591"/>
    </source>
</evidence>
<dbReference type="HOGENOM" id="CLU_056933_0_0_5"/>
<feature type="region of interest" description="Disordered" evidence="1">
    <location>
        <begin position="1"/>
        <end position="22"/>
    </location>
</feature>
<dbReference type="InterPro" id="IPR000878">
    <property type="entry name" value="4pyrrol_Mease"/>
</dbReference>
<keyword evidence="3" id="KW-0489">Methyltransferase</keyword>
<evidence type="ECO:0000313" key="3">
    <source>
        <dbReference type="EMBL" id="ACJ00913.1"/>
    </source>
</evidence>
<dbReference type="InterPro" id="IPR014777">
    <property type="entry name" value="4pyrrole_Mease_sub1"/>
</dbReference>
<gene>
    <name evidence="3" type="ordered locus">RC1_3560</name>
</gene>
<dbReference type="Gene3D" id="3.40.1010.10">
    <property type="entry name" value="Cobalt-precorrin-4 Transmethylase, Domain 1"/>
    <property type="match status" value="1"/>
</dbReference>
<name>B6IX89_RHOCS</name>
<dbReference type="eggNOG" id="COG3956">
    <property type="taxonomic scope" value="Bacteria"/>
</dbReference>
<dbReference type="Pfam" id="PF00590">
    <property type="entry name" value="TP_methylase"/>
    <property type="match status" value="1"/>
</dbReference>
<dbReference type="CDD" id="cd19916">
    <property type="entry name" value="OphMA_like"/>
    <property type="match status" value="1"/>
</dbReference>
<dbReference type="AlphaFoldDB" id="B6IX89"/>
<dbReference type="GO" id="GO:0008168">
    <property type="term" value="F:methyltransferase activity"/>
    <property type="evidence" value="ECO:0007669"/>
    <property type="project" value="UniProtKB-KW"/>
</dbReference>
<evidence type="ECO:0000259" key="2">
    <source>
        <dbReference type="Pfam" id="PF00590"/>
    </source>
</evidence>
<sequence>MAETETPPAAPSPSAPERPRGSLTVVGTGLRALSHMTLEAISHIRDADRVFFSVPDGVTARQIRDINPEAVDLTQYYGEDKRRKQTYVQMSEVILREVRAGSAVTAVFYGHPGFFVFPARRILSIARKEGYRAVMLPGISSLDCLMADLRVDPSVNGCQILEATDLLLRNRPIITSGHVIILQVGSVGDSAFSFTAGFRHAKRAVLFERLIEAYGEEHRSVLYLAATYPGLDGQAVVRPLGAYRDPKVLASVPPAGTLYIPAKDMLPTDMAMAEKLGMSALVGPDAPVPAGPDSYGPFEAQAIAALDHYRPSPTWRPRTASKALQRVMTLLAGTPSVAAVYRKDPARLVDLHPDLTPAERKALLSRRAGPLNAVTAPPPEGAPPTVDEAGNGNGGDAPSEGETA</sequence>